<evidence type="ECO:0000313" key="2">
    <source>
        <dbReference type="EMBL" id="KKN86147.1"/>
    </source>
</evidence>
<organism evidence="2">
    <name type="scientific">marine sediment metagenome</name>
    <dbReference type="NCBI Taxonomy" id="412755"/>
    <lineage>
        <taxon>unclassified sequences</taxon>
        <taxon>metagenomes</taxon>
        <taxon>ecological metagenomes</taxon>
    </lineage>
</organism>
<reference evidence="2" key="1">
    <citation type="journal article" date="2015" name="Nature">
        <title>Complex archaea that bridge the gap between prokaryotes and eukaryotes.</title>
        <authorList>
            <person name="Spang A."/>
            <person name="Saw J.H."/>
            <person name="Jorgensen S.L."/>
            <person name="Zaremba-Niedzwiedzka K."/>
            <person name="Martijn J."/>
            <person name="Lind A.E."/>
            <person name="van Eijk R."/>
            <person name="Schleper C."/>
            <person name="Guy L."/>
            <person name="Ettema T.J."/>
        </authorList>
    </citation>
    <scope>NUCLEOTIDE SEQUENCE</scope>
</reference>
<feature type="transmembrane region" description="Helical" evidence="1">
    <location>
        <begin position="106"/>
        <end position="130"/>
    </location>
</feature>
<dbReference type="AlphaFoldDB" id="A0A0F9UFJ4"/>
<keyword evidence="1" id="KW-1133">Transmembrane helix</keyword>
<gene>
    <name evidence="2" type="ORF">LCGC14_0271840</name>
</gene>
<dbReference type="EMBL" id="LAZR01000151">
    <property type="protein sequence ID" value="KKN86147.1"/>
    <property type="molecule type" value="Genomic_DNA"/>
</dbReference>
<feature type="transmembrane region" description="Helical" evidence="1">
    <location>
        <begin position="12"/>
        <end position="35"/>
    </location>
</feature>
<accession>A0A0F9UFJ4</accession>
<keyword evidence="1" id="KW-0472">Membrane</keyword>
<sequence>MARPPASRPRWIIVLAIIAVVFGVLTLYSGGAVLVSDGPERAGAGAYVPFVLWFNVIAGLAYIIAGIGLYSWRRWAVNLSILLAFATLLVFAAFGVHIMTGGSYEVRTIVAMTLRSTVWLTIASFAWVLWTRRDQAE</sequence>
<feature type="transmembrane region" description="Helical" evidence="1">
    <location>
        <begin position="79"/>
        <end position="100"/>
    </location>
</feature>
<evidence type="ECO:0000256" key="1">
    <source>
        <dbReference type="SAM" id="Phobius"/>
    </source>
</evidence>
<proteinExistence type="predicted"/>
<name>A0A0F9UFJ4_9ZZZZ</name>
<protein>
    <submittedName>
        <fullName evidence="2">Uncharacterized protein</fullName>
    </submittedName>
</protein>
<comment type="caution">
    <text evidence="2">The sequence shown here is derived from an EMBL/GenBank/DDBJ whole genome shotgun (WGS) entry which is preliminary data.</text>
</comment>
<feature type="transmembrane region" description="Helical" evidence="1">
    <location>
        <begin position="47"/>
        <end position="72"/>
    </location>
</feature>
<keyword evidence="1" id="KW-0812">Transmembrane</keyword>